<dbReference type="AlphaFoldDB" id="A0A8A2VE99"/>
<gene>
    <name evidence="2" type="ORF">J0X25_05275</name>
</gene>
<accession>A0A8A2VE99</accession>
<dbReference type="EMBL" id="CP071462">
    <property type="protein sequence ID" value="QSX00380.1"/>
    <property type="molecule type" value="Genomic_DNA"/>
</dbReference>
<keyword evidence="3" id="KW-1185">Reference proteome</keyword>
<name>A0A8A2VE99_9EURY</name>
<dbReference type="InterPro" id="IPR011635">
    <property type="entry name" value="CARDB"/>
</dbReference>
<reference evidence="2 3" key="1">
    <citation type="submission" date="2021-03" db="EMBL/GenBank/DDBJ databases">
        <title>Haloterrigena longa sp. nov. and Haloterrigena limicola sp. nov., extremely halophilic archaea isolated from a salt lake.</title>
        <authorList>
            <person name="Henglin C."/>
        </authorList>
    </citation>
    <scope>NUCLEOTIDE SEQUENCE [LARGE SCALE GENOMIC DNA]</scope>
    <source>
        <strain evidence="2 3">KZCA68</strain>
    </source>
</reference>
<dbReference type="InterPro" id="IPR013783">
    <property type="entry name" value="Ig-like_fold"/>
</dbReference>
<evidence type="ECO:0000313" key="2">
    <source>
        <dbReference type="EMBL" id="QSX00380.1"/>
    </source>
</evidence>
<protein>
    <recommendedName>
        <fullName evidence="1">CARDB domain-containing protein</fullName>
    </recommendedName>
</protein>
<dbReference type="Proteomes" id="UP000663203">
    <property type="component" value="Chromosome"/>
</dbReference>
<dbReference type="Pfam" id="PF07705">
    <property type="entry name" value="CARDB"/>
    <property type="match status" value="2"/>
</dbReference>
<dbReference type="GeneID" id="63186694"/>
<evidence type="ECO:0000313" key="3">
    <source>
        <dbReference type="Proteomes" id="UP000663203"/>
    </source>
</evidence>
<dbReference type="Gene3D" id="2.60.40.10">
    <property type="entry name" value="Immunoglobulins"/>
    <property type="match status" value="2"/>
</dbReference>
<proteinExistence type="predicted"/>
<organism evidence="2 3">
    <name type="scientific">Haloterrigena alkaliphila</name>
    <dbReference type="NCBI Taxonomy" id="2816475"/>
    <lineage>
        <taxon>Archaea</taxon>
        <taxon>Methanobacteriati</taxon>
        <taxon>Methanobacteriota</taxon>
        <taxon>Stenosarchaea group</taxon>
        <taxon>Halobacteria</taxon>
        <taxon>Halobacteriales</taxon>
        <taxon>Natrialbaceae</taxon>
        <taxon>Haloterrigena</taxon>
    </lineage>
</organism>
<dbReference type="KEGG" id="hakz:J0X25_05275"/>
<sequence>MSSLSWPLIVGLVVLSIGLAIPTGAVVLSASDPVEADTHVELASSTSANGQYASIKGDQLQLDLKALNDRAVTTADDVFTITVTDDAVQRVWIENDVTGLEFYESDDPSARITESNPLESSAGETIDIGVVVDTHVDHADTETFTIHVAYEDGNDFEPPTPKGVSLESLSVTPTTVETGGSVTVNATYRNDGPETKELTSDLTIDGTVVDTEPIELEPGETKSVVFGREMQWPGRYDVSVDGTASERVTVTGPPIDVLEASVTDTALTAGETGTIEATVSNPTGTAVTRTLELAVDGVVVDTRTVRLEPNGTTTVAFEHTFGEAGTYEVSVSGVEAGTVTVSEPGPYLLQDRELSAATTAALAPPLATGLLFLGAAANRRWSFLPSR</sequence>
<evidence type="ECO:0000259" key="1">
    <source>
        <dbReference type="Pfam" id="PF07705"/>
    </source>
</evidence>
<feature type="domain" description="CARDB" evidence="1">
    <location>
        <begin position="260"/>
        <end position="339"/>
    </location>
</feature>
<dbReference type="RefSeq" id="WP_207290100.1">
    <property type="nucleotide sequence ID" value="NZ_CP071462.1"/>
</dbReference>
<feature type="domain" description="CARDB" evidence="1">
    <location>
        <begin position="169"/>
        <end position="240"/>
    </location>
</feature>